<name>A0A2P5C661_TREOI</name>
<organism evidence="2 3">
    <name type="scientific">Trema orientale</name>
    <name type="common">Charcoal tree</name>
    <name type="synonym">Celtis orientalis</name>
    <dbReference type="NCBI Taxonomy" id="63057"/>
    <lineage>
        <taxon>Eukaryota</taxon>
        <taxon>Viridiplantae</taxon>
        <taxon>Streptophyta</taxon>
        <taxon>Embryophyta</taxon>
        <taxon>Tracheophyta</taxon>
        <taxon>Spermatophyta</taxon>
        <taxon>Magnoliopsida</taxon>
        <taxon>eudicotyledons</taxon>
        <taxon>Gunneridae</taxon>
        <taxon>Pentapetalae</taxon>
        <taxon>rosids</taxon>
        <taxon>fabids</taxon>
        <taxon>Rosales</taxon>
        <taxon>Cannabaceae</taxon>
        <taxon>Trema</taxon>
    </lineage>
</organism>
<comment type="caution">
    <text evidence="2">The sequence shown here is derived from an EMBL/GenBank/DDBJ whole genome shotgun (WGS) entry which is preliminary data.</text>
</comment>
<dbReference type="EMBL" id="JXTC01000408">
    <property type="protein sequence ID" value="PON56474.1"/>
    <property type="molecule type" value="Genomic_DNA"/>
</dbReference>
<evidence type="ECO:0000313" key="3">
    <source>
        <dbReference type="Proteomes" id="UP000237000"/>
    </source>
</evidence>
<sequence>MILLLLSISIMESGFVYHIFIIKCGDKPIDRYKPEEKKVIILVLEAAGIVVQGDVTESIGKIPRVSLILFFKALSRPKLMSLMKLY</sequence>
<proteinExistence type="predicted"/>
<keyword evidence="3" id="KW-1185">Reference proteome</keyword>
<dbReference type="InParanoid" id="A0A2P5C661"/>
<feature type="signal peptide" evidence="1">
    <location>
        <begin position="1"/>
        <end position="18"/>
    </location>
</feature>
<keyword evidence="1" id="KW-0732">Signal</keyword>
<accession>A0A2P5C661</accession>
<evidence type="ECO:0000313" key="2">
    <source>
        <dbReference type="EMBL" id="PON56474.1"/>
    </source>
</evidence>
<protein>
    <submittedName>
        <fullName evidence="2">Uncharacterized protein</fullName>
    </submittedName>
</protein>
<reference evidence="3" key="1">
    <citation type="submission" date="2016-06" db="EMBL/GenBank/DDBJ databases">
        <title>Parallel loss of symbiosis genes in relatives of nitrogen-fixing non-legume Parasponia.</title>
        <authorList>
            <person name="Van Velzen R."/>
            <person name="Holmer R."/>
            <person name="Bu F."/>
            <person name="Rutten L."/>
            <person name="Van Zeijl A."/>
            <person name="Liu W."/>
            <person name="Santuari L."/>
            <person name="Cao Q."/>
            <person name="Sharma T."/>
            <person name="Shen D."/>
            <person name="Roswanjaya Y."/>
            <person name="Wardhani T."/>
            <person name="Kalhor M.S."/>
            <person name="Jansen J."/>
            <person name="Van den Hoogen J."/>
            <person name="Gungor B."/>
            <person name="Hartog M."/>
            <person name="Hontelez J."/>
            <person name="Verver J."/>
            <person name="Yang W.-C."/>
            <person name="Schijlen E."/>
            <person name="Repin R."/>
            <person name="Schilthuizen M."/>
            <person name="Schranz E."/>
            <person name="Heidstra R."/>
            <person name="Miyata K."/>
            <person name="Fedorova E."/>
            <person name="Kohlen W."/>
            <person name="Bisseling T."/>
            <person name="Smit S."/>
            <person name="Geurts R."/>
        </authorList>
    </citation>
    <scope>NUCLEOTIDE SEQUENCE [LARGE SCALE GENOMIC DNA]</scope>
    <source>
        <strain evidence="3">cv. RG33-2</strain>
    </source>
</reference>
<evidence type="ECO:0000256" key="1">
    <source>
        <dbReference type="SAM" id="SignalP"/>
    </source>
</evidence>
<feature type="chain" id="PRO_5015151069" evidence="1">
    <location>
        <begin position="19"/>
        <end position="86"/>
    </location>
</feature>
<dbReference type="AlphaFoldDB" id="A0A2P5C661"/>
<gene>
    <name evidence="2" type="ORF">TorRG33x02_296250</name>
</gene>
<dbReference type="Proteomes" id="UP000237000">
    <property type="component" value="Unassembled WGS sequence"/>
</dbReference>